<evidence type="ECO:0000256" key="6">
    <source>
        <dbReference type="ARBA" id="ARBA00022777"/>
    </source>
</evidence>
<feature type="binding site" evidence="9">
    <location>
        <begin position="206"/>
        <end position="210"/>
    </location>
    <ligand>
        <name>ATP</name>
        <dbReference type="ChEBI" id="CHEBI:30616"/>
    </ligand>
</feature>
<dbReference type="EMBL" id="FOLO01000021">
    <property type="protein sequence ID" value="SFC87739.1"/>
    <property type="molecule type" value="Genomic_DNA"/>
</dbReference>
<dbReference type="RefSeq" id="WP_091984969.1">
    <property type="nucleotide sequence ID" value="NZ_FOLO01000021.1"/>
</dbReference>
<evidence type="ECO:0000256" key="5">
    <source>
        <dbReference type="ARBA" id="ARBA00022741"/>
    </source>
</evidence>
<evidence type="ECO:0000256" key="7">
    <source>
        <dbReference type="ARBA" id="ARBA00022840"/>
    </source>
</evidence>
<dbReference type="PROSITE" id="PS01075">
    <property type="entry name" value="ACETATE_KINASE_1"/>
    <property type="match status" value="1"/>
</dbReference>
<dbReference type="GO" id="GO:0008776">
    <property type="term" value="F:acetate kinase activity"/>
    <property type="evidence" value="ECO:0007669"/>
    <property type="project" value="UniProtKB-UniRule"/>
</dbReference>
<evidence type="ECO:0000313" key="11">
    <source>
        <dbReference type="EMBL" id="SFC87739.1"/>
    </source>
</evidence>
<dbReference type="Proteomes" id="UP000198862">
    <property type="component" value="Unassembled WGS sequence"/>
</dbReference>
<comment type="pathway">
    <text evidence="9">Metabolic intermediate biosynthesis; acetyl-CoA biosynthesis; acetyl-CoA from acetate: step 1/2.</text>
</comment>
<keyword evidence="3 9" id="KW-0808">Transferase</keyword>
<reference evidence="11 12" key="1">
    <citation type="submission" date="2016-10" db="EMBL/GenBank/DDBJ databases">
        <authorList>
            <person name="de Groot N.N."/>
        </authorList>
    </citation>
    <scope>NUCLEOTIDE SEQUENCE [LARGE SCALE GENOMIC DNA]</scope>
    <source>
        <strain evidence="11 12">DSM 6059</strain>
    </source>
</reference>
<keyword evidence="2 9" id="KW-0963">Cytoplasm</keyword>
<feature type="binding site" evidence="9">
    <location>
        <position position="17"/>
    </location>
    <ligand>
        <name>ATP</name>
        <dbReference type="ChEBI" id="CHEBI:30616"/>
    </ligand>
</feature>
<dbReference type="InterPro" id="IPR000890">
    <property type="entry name" value="Aliphatic_acid_kin_short-chain"/>
</dbReference>
<dbReference type="InterPro" id="IPR004372">
    <property type="entry name" value="Ac/propionate_kinase"/>
</dbReference>
<dbReference type="SUPFAM" id="SSF53067">
    <property type="entry name" value="Actin-like ATPase domain"/>
    <property type="match status" value="2"/>
</dbReference>
<dbReference type="PROSITE" id="PS01076">
    <property type="entry name" value="ACETATE_KINASE_2"/>
    <property type="match status" value="1"/>
</dbReference>
<dbReference type="GO" id="GO:0006083">
    <property type="term" value="P:acetate metabolic process"/>
    <property type="evidence" value="ECO:0007669"/>
    <property type="project" value="TreeGrafter"/>
</dbReference>
<feature type="site" description="Transition state stabilizer" evidence="9">
    <location>
        <position position="239"/>
    </location>
</feature>
<evidence type="ECO:0000256" key="1">
    <source>
        <dbReference type="ARBA" id="ARBA00008748"/>
    </source>
</evidence>
<dbReference type="GO" id="GO:0005524">
    <property type="term" value="F:ATP binding"/>
    <property type="evidence" value="ECO:0007669"/>
    <property type="project" value="UniProtKB-KW"/>
</dbReference>
<dbReference type="PANTHER" id="PTHR21060">
    <property type="entry name" value="ACETATE KINASE"/>
    <property type="match status" value="1"/>
</dbReference>
<feature type="binding site" evidence="9">
    <location>
        <position position="10"/>
    </location>
    <ligand>
        <name>Mg(2+)</name>
        <dbReference type="ChEBI" id="CHEBI:18420"/>
    </ligand>
</feature>
<dbReference type="GO" id="GO:0006085">
    <property type="term" value="P:acetyl-CoA biosynthetic process"/>
    <property type="evidence" value="ECO:0007669"/>
    <property type="project" value="UniProtKB-UniRule"/>
</dbReference>
<comment type="cofactor">
    <cofactor evidence="9">
        <name>Mg(2+)</name>
        <dbReference type="ChEBI" id="CHEBI:18420"/>
    </cofactor>
    <cofactor evidence="9">
        <name>Mn(2+)</name>
        <dbReference type="ChEBI" id="CHEBI:29035"/>
    </cofactor>
    <text evidence="9">Mg(2+). Can also accept Mn(2+).</text>
</comment>
<feature type="binding site" evidence="9">
    <location>
        <position position="383"/>
    </location>
    <ligand>
        <name>Mg(2+)</name>
        <dbReference type="ChEBI" id="CHEBI:18420"/>
    </ligand>
</feature>
<dbReference type="UniPathway" id="UPA00340">
    <property type="reaction ID" value="UER00458"/>
</dbReference>
<evidence type="ECO:0000256" key="10">
    <source>
        <dbReference type="RuleBase" id="RU003835"/>
    </source>
</evidence>
<proteinExistence type="inferred from homology"/>
<dbReference type="Gene3D" id="3.30.420.40">
    <property type="match status" value="2"/>
</dbReference>
<dbReference type="STRING" id="1123010.SAMN02745724_02783"/>
<comment type="catalytic activity">
    <reaction evidence="9">
        <text>acetate + ATP = acetyl phosphate + ADP</text>
        <dbReference type="Rhea" id="RHEA:11352"/>
        <dbReference type="ChEBI" id="CHEBI:22191"/>
        <dbReference type="ChEBI" id="CHEBI:30089"/>
        <dbReference type="ChEBI" id="CHEBI:30616"/>
        <dbReference type="ChEBI" id="CHEBI:456216"/>
        <dbReference type="EC" id="2.7.2.1"/>
    </reaction>
</comment>
<keyword evidence="5 9" id="KW-0547">Nucleotide-binding</keyword>
<dbReference type="NCBIfam" id="TIGR00016">
    <property type="entry name" value="ackA"/>
    <property type="match status" value="1"/>
</dbReference>
<dbReference type="GO" id="GO:0000287">
    <property type="term" value="F:magnesium ion binding"/>
    <property type="evidence" value="ECO:0007669"/>
    <property type="project" value="UniProtKB-UniRule"/>
</dbReference>
<evidence type="ECO:0000256" key="2">
    <source>
        <dbReference type="ARBA" id="ARBA00022490"/>
    </source>
</evidence>
<feature type="binding site" evidence="9">
    <location>
        <position position="89"/>
    </location>
    <ligand>
        <name>substrate</name>
    </ligand>
</feature>
<dbReference type="PANTHER" id="PTHR21060:SF21">
    <property type="entry name" value="ACETATE KINASE"/>
    <property type="match status" value="1"/>
</dbReference>
<dbReference type="InterPro" id="IPR023865">
    <property type="entry name" value="Aliphatic_acid_kinase_CS"/>
</dbReference>
<keyword evidence="6 9" id="KW-0418">Kinase</keyword>
<feature type="binding site" evidence="9">
    <location>
        <begin position="328"/>
        <end position="332"/>
    </location>
    <ligand>
        <name>ATP</name>
        <dbReference type="ChEBI" id="CHEBI:30616"/>
    </ligand>
</feature>
<feature type="active site" description="Proton donor/acceptor" evidence="9">
    <location>
        <position position="146"/>
    </location>
</feature>
<organism evidence="11 12">
    <name type="scientific">Pseudoalteromonas denitrificans DSM 6059</name>
    <dbReference type="NCBI Taxonomy" id="1123010"/>
    <lineage>
        <taxon>Bacteria</taxon>
        <taxon>Pseudomonadati</taxon>
        <taxon>Pseudomonadota</taxon>
        <taxon>Gammaproteobacteria</taxon>
        <taxon>Alteromonadales</taxon>
        <taxon>Pseudoalteromonadaceae</taxon>
        <taxon>Pseudoalteromonas</taxon>
    </lineage>
</organism>
<evidence type="ECO:0000256" key="8">
    <source>
        <dbReference type="ARBA" id="ARBA00022842"/>
    </source>
</evidence>
<name>A0A1I1MQV8_9GAMM</name>
<evidence type="ECO:0000256" key="9">
    <source>
        <dbReference type="HAMAP-Rule" id="MF_00020"/>
    </source>
</evidence>
<dbReference type="CDD" id="cd24010">
    <property type="entry name" value="ASKHA_NBD_AcK_PK"/>
    <property type="match status" value="1"/>
</dbReference>
<dbReference type="InterPro" id="IPR043129">
    <property type="entry name" value="ATPase_NBD"/>
</dbReference>
<keyword evidence="12" id="KW-1185">Reference proteome</keyword>
<dbReference type="PIRSF" id="PIRSF000722">
    <property type="entry name" value="Acetate_prop_kin"/>
    <property type="match status" value="1"/>
</dbReference>
<comment type="function">
    <text evidence="9">Catalyzes the formation of acetyl phosphate from acetate and ATP. Can also catalyze the reverse reaction.</text>
</comment>
<dbReference type="PRINTS" id="PR00471">
    <property type="entry name" value="ACETATEKNASE"/>
</dbReference>
<evidence type="ECO:0000256" key="3">
    <source>
        <dbReference type="ARBA" id="ARBA00022679"/>
    </source>
</evidence>
<dbReference type="OrthoDB" id="9802453at2"/>
<comment type="subunit">
    <text evidence="9">Homodimer.</text>
</comment>
<keyword evidence="8 9" id="KW-0460">Magnesium</keyword>
<keyword evidence="7 9" id="KW-0067">ATP-binding</keyword>
<comment type="subcellular location">
    <subcellularLocation>
        <location evidence="9">Cytoplasm</location>
    </subcellularLocation>
</comment>
<evidence type="ECO:0000313" key="12">
    <source>
        <dbReference type="Proteomes" id="UP000198862"/>
    </source>
</evidence>
<accession>A0A1I1MQV8</accession>
<dbReference type="HAMAP" id="MF_00020">
    <property type="entry name" value="Acetate_kinase"/>
    <property type="match status" value="1"/>
</dbReference>
<dbReference type="Pfam" id="PF00871">
    <property type="entry name" value="Acetate_kinase"/>
    <property type="match status" value="1"/>
</dbReference>
<gene>
    <name evidence="9" type="primary">ackA</name>
    <name evidence="11" type="ORF">SAMN02745724_02783</name>
</gene>
<dbReference type="EC" id="2.7.2.1" evidence="9"/>
<evidence type="ECO:0000256" key="4">
    <source>
        <dbReference type="ARBA" id="ARBA00022723"/>
    </source>
</evidence>
<protein>
    <recommendedName>
        <fullName evidence="9">Acetate kinase</fullName>
        <ecNumber evidence="9">2.7.2.1</ecNumber>
    </recommendedName>
    <alternativeName>
        <fullName evidence="9">Acetokinase</fullName>
    </alternativeName>
</protein>
<comment type="similarity">
    <text evidence="1 9 10">Belongs to the acetokinase family.</text>
</comment>
<feature type="binding site" evidence="9">
    <location>
        <begin position="280"/>
        <end position="282"/>
    </location>
    <ligand>
        <name>ATP</name>
        <dbReference type="ChEBI" id="CHEBI:30616"/>
    </ligand>
</feature>
<keyword evidence="4 9" id="KW-0479">Metal-binding</keyword>
<dbReference type="GO" id="GO:0005829">
    <property type="term" value="C:cytosol"/>
    <property type="evidence" value="ECO:0007669"/>
    <property type="project" value="TreeGrafter"/>
</dbReference>
<feature type="site" description="Transition state stabilizer" evidence="9">
    <location>
        <position position="178"/>
    </location>
</feature>
<dbReference type="AlphaFoldDB" id="A0A1I1MQV8"/>
<sequence>MSQQYVLVLNCGSSSLKFAIIDPQSGHEKLSGLAECLGLENASLKYTLNDIKQTLPLIPNAEHTQAITILVQLINEHQLSSQLIGVGHRVVHGGEQFTRSVIITDEVISAIAQMSTLAPLHNPANLIGIQTATKAFNSLPQIAVFDTAFHQTMPSQAYLYALPYSLYKNHAVRRYGFHGTSHYFVSQQAAKILQKPISNLNFISAHLGNGCSITAIKSGKSVDTSMGLTPLEGLMMGTRSGDVDPGLFTFLASLGYTNIQIDELLNKKSGLLGLSELSNDCRIIEEAYEKQDPQAILALDVFCYRLAKYIASYTVPLGQLDAIIFTGGIGENSSLIREKVINLLTIFGLSIDHDKNLLARFGQSGIITNNKKGPQAIVIPTNEEWVIALDTATLVLENK</sequence>